<feature type="transmembrane region" description="Helical" evidence="13">
    <location>
        <begin position="20"/>
        <end position="39"/>
    </location>
</feature>
<evidence type="ECO:0000256" key="6">
    <source>
        <dbReference type="ARBA" id="ARBA00022449"/>
    </source>
</evidence>
<keyword evidence="7" id="KW-1003">Cell membrane</keyword>
<dbReference type="CDD" id="cd13138">
    <property type="entry name" value="MATE_yoeA_like"/>
    <property type="match status" value="1"/>
</dbReference>
<keyword evidence="9 13" id="KW-1133">Transmembrane helix</keyword>
<sequence length="455" mass="49602">MEKQGKARDLTAGNPAKLIIVFAVPIFLCSALQLLYGLIDTKIVGSTLGEQALAAVGSASPLQSLLIGFLTGLSTGFAIVAARNFGSGDEKELKRSVGASIVLGLSITAVIVIVLAVILKPVLHMLNVPKAEFSQAYLYMIIVLWGMFATAFYNILAANLRAIGDSLTPLIYLLVATVLNIVLDFWFIVGFHMDVDGAAYATVLSQVISAILCLIHIKIKYPVLHVKKEHLFVNRRKAKQMLQSGLSMGIMMSLVWFGTIALQSAINTLGTSIIVAHTAARKITEILFLPLTALGSAIATFTGQNLGAGKLDRIRKSVKTTMMICWIWDICAILICLFGAGMMIQFIASSTDSQVLLWGSTYLRVDTVFYFIATPITIIRNSMQGYGDHVTPILSSAIEMAGKMVIAFLLVPVLQYWGIIWAEPIVWFFMLIPLLIKAYKSPVLNAKREAALRQQ</sequence>
<gene>
    <name evidence="14" type="ORF">OCV88_02220</name>
</gene>
<evidence type="ECO:0000256" key="11">
    <source>
        <dbReference type="ARBA" id="ARBA00023136"/>
    </source>
</evidence>
<proteinExistence type="inferred from homology"/>
<feature type="transmembrane region" description="Helical" evidence="13">
    <location>
        <begin position="245"/>
        <end position="266"/>
    </location>
</feature>
<dbReference type="Proteomes" id="UP001652442">
    <property type="component" value="Unassembled WGS sequence"/>
</dbReference>
<evidence type="ECO:0000256" key="7">
    <source>
        <dbReference type="ARBA" id="ARBA00022475"/>
    </source>
</evidence>
<keyword evidence="10" id="KW-0406">Ion transport</keyword>
<evidence type="ECO:0000256" key="12">
    <source>
        <dbReference type="ARBA" id="ARBA00031636"/>
    </source>
</evidence>
<feature type="transmembrane region" description="Helical" evidence="13">
    <location>
        <begin position="65"/>
        <end position="85"/>
    </location>
</feature>
<feature type="transmembrane region" description="Helical" evidence="13">
    <location>
        <begin position="170"/>
        <end position="191"/>
    </location>
</feature>
<feature type="transmembrane region" description="Helical" evidence="13">
    <location>
        <begin position="355"/>
        <end position="378"/>
    </location>
</feature>
<dbReference type="InterPro" id="IPR002528">
    <property type="entry name" value="MATE_fam"/>
</dbReference>
<comment type="subcellular location">
    <subcellularLocation>
        <location evidence="2">Cell membrane</location>
        <topology evidence="2">Multi-pass membrane protein</topology>
    </subcellularLocation>
</comment>
<comment type="similarity">
    <text evidence="3">Belongs to the multi antimicrobial extrusion (MATE) (TC 2.A.66.1) family.</text>
</comment>
<protein>
    <recommendedName>
        <fullName evidence="4">Probable multidrug resistance protein NorM</fullName>
    </recommendedName>
    <alternativeName>
        <fullName evidence="12">Multidrug-efflux transporter</fullName>
    </alternativeName>
</protein>
<dbReference type="InterPro" id="IPR050222">
    <property type="entry name" value="MATE_MdtK"/>
</dbReference>
<dbReference type="InterPro" id="IPR048279">
    <property type="entry name" value="MdtK-like"/>
</dbReference>
<evidence type="ECO:0000313" key="15">
    <source>
        <dbReference type="Proteomes" id="UP001652442"/>
    </source>
</evidence>
<evidence type="ECO:0000256" key="9">
    <source>
        <dbReference type="ARBA" id="ARBA00022989"/>
    </source>
</evidence>
<dbReference type="RefSeq" id="WP_158423995.1">
    <property type="nucleotide sequence ID" value="NZ_JAOQJQ010000001.1"/>
</dbReference>
<feature type="transmembrane region" description="Helical" evidence="13">
    <location>
        <begin position="326"/>
        <end position="349"/>
    </location>
</feature>
<evidence type="ECO:0000256" key="5">
    <source>
        <dbReference type="ARBA" id="ARBA00022448"/>
    </source>
</evidence>
<dbReference type="PANTHER" id="PTHR43298">
    <property type="entry name" value="MULTIDRUG RESISTANCE PROTEIN NORM-RELATED"/>
    <property type="match status" value="1"/>
</dbReference>
<evidence type="ECO:0000256" key="3">
    <source>
        <dbReference type="ARBA" id="ARBA00010199"/>
    </source>
</evidence>
<reference evidence="14 15" key="1">
    <citation type="journal article" date="2021" name="ISME Commun">
        <title>Automated analysis of genomic sequences facilitates high-throughput and comprehensive description of bacteria.</title>
        <authorList>
            <person name="Hitch T.C.A."/>
        </authorList>
    </citation>
    <scope>NUCLEOTIDE SEQUENCE [LARGE SCALE GENOMIC DNA]</scope>
    <source>
        <strain evidence="14 15">Sanger_109</strain>
    </source>
</reference>
<dbReference type="PIRSF" id="PIRSF006603">
    <property type="entry name" value="DinF"/>
    <property type="match status" value="1"/>
</dbReference>
<keyword evidence="15" id="KW-1185">Reference proteome</keyword>
<feature type="transmembrane region" description="Helical" evidence="13">
    <location>
        <begin position="97"/>
        <end position="118"/>
    </location>
</feature>
<feature type="transmembrane region" description="Helical" evidence="13">
    <location>
        <begin position="286"/>
        <end position="306"/>
    </location>
</feature>
<comment type="function">
    <text evidence="1">Multidrug efflux pump.</text>
</comment>
<feature type="transmembrane region" description="Helical" evidence="13">
    <location>
        <begin position="416"/>
        <end position="436"/>
    </location>
</feature>
<evidence type="ECO:0000256" key="1">
    <source>
        <dbReference type="ARBA" id="ARBA00003408"/>
    </source>
</evidence>
<evidence type="ECO:0000256" key="10">
    <source>
        <dbReference type="ARBA" id="ARBA00023065"/>
    </source>
</evidence>
<comment type="caution">
    <text evidence="14">The sequence shown here is derived from an EMBL/GenBank/DDBJ whole genome shotgun (WGS) entry which is preliminary data.</text>
</comment>
<evidence type="ECO:0000256" key="2">
    <source>
        <dbReference type="ARBA" id="ARBA00004651"/>
    </source>
</evidence>
<evidence type="ECO:0000256" key="13">
    <source>
        <dbReference type="SAM" id="Phobius"/>
    </source>
</evidence>
<evidence type="ECO:0000256" key="4">
    <source>
        <dbReference type="ARBA" id="ARBA00020268"/>
    </source>
</evidence>
<dbReference type="NCBIfam" id="TIGR00797">
    <property type="entry name" value="matE"/>
    <property type="match status" value="1"/>
</dbReference>
<accession>A0ABT2TG78</accession>
<evidence type="ECO:0000313" key="14">
    <source>
        <dbReference type="EMBL" id="MCU6761151.1"/>
    </source>
</evidence>
<organism evidence="14 15">
    <name type="scientific">Brotonthovivens ammoniilytica</name>
    <dbReference type="NCBI Taxonomy" id="2981725"/>
    <lineage>
        <taxon>Bacteria</taxon>
        <taxon>Bacillati</taxon>
        <taxon>Bacillota</taxon>
        <taxon>Clostridia</taxon>
        <taxon>Lachnospirales</taxon>
        <taxon>Lachnospiraceae</taxon>
        <taxon>Brotonthovivens</taxon>
    </lineage>
</organism>
<feature type="transmembrane region" description="Helical" evidence="13">
    <location>
        <begin position="390"/>
        <end position="410"/>
    </location>
</feature>
<evidence type="ECO:0000256" key="8">
    <source>
        <dbReference type="ARBA" id="ARBA00022692"/>
    </source>
</evidence>
<keyword evidence="8 13" id="KW-0812">Transmembrane</keyword>
<keyword evidence="6" id="KW-0050">Antiport</keyword>
<feature type="transmembrane region" description="Helical" evidence="13">
    <location>
        <begin position="138"/>
        <end position="158"/>
    </location>
</feature>
<feature type="transmembrane region" description="Helical" evidence="13">
    <location>
        <begin position="197"/>
        <end position="217"/>
    </location>
</feature>
<name>A0ABT2TG78_9FIRM</name>
<keyword evidence="5" id="KW-0813">Transport</keyword>
<dbReference type="Pfam" id="PF01554">
    <property type="entry name" value="MatE"/>
    <property type="match status" value="2"/>
</dbReference>
<dbReference type="EMBL" id="JAOQJQ010000001">
    <property type="protein sequence ID" value="MCU6761151.1"/>
    <property type="molecule type" value="Genomic_DNA"/>
</dbReference>
<keyword evidence="11 13" id="KW-0472">Membrane</keyword>
<dbReference type="PANTHER" id="PTHR43298:SF2">
    <property type="entry name" value="FMN_FAD EXPORTER YEEO-RELATED"/>
    <property type="match status" value="1"/>
</dbReference>